<evidence type="ECO:0000256" key="3">
    <source>
        <dbReference type="ARBA" id="ARBA00023134"/>
    </source>
</evidence>
<dbReference type="InterPro" id="IPR045058">
    <property type="entry name" value="GIMA/IAN/Toc"/>
</dbReference>
<evidence type="ECO:0000313" key="7">
    <source>
        <dbReference type="RefSeq" id="XP_031417967.1"/>
    </source>
</evidence>
<proteinExistence type="inferred from homology"/>
<keyword evidence="3" id="KW-0342">GTP-binding</keyword>
<gene>
    <name evidence="7" type="primary">LOC116219135</name>
</gene>
<evidence type="ECO:0000259" key="5">
    <source>
        <dbReference type="PROSITE" id="PS51720"/>
    </source>
</evidence>
<comment type="similarity">
    <text evidence="1">Belongs to the TRAFAC class TrmE-Era-EngA-EngB-Septin-like GTPase superfamily. AIG1/Toc34/Toc159-like paraseptin GTPase family. IAN subfamily.</text>
</comment>
<dbReference type="RefSeq" id="XP_031417967.1">
    <property type="nucleotide sequence ID" value="XM_031562107.2"/>
</dbReference>
<organism evidence="6 7">
    <name type="scientific">Clupea harengus</name>
    <name type="common">Atlantic herring</name>
    <dbReference type="NCBI Taxonomy" id="7950"/>
    <lineage>
        <taxon>Eukaryota</taxon>
        <taxon>Metazoa</taxon>
        <taxon>Chordata</taxon>
        <taxon>Craniata</taxon>
        <taxon>Vertebrata</taxon>
        <taxon>Euteleostomi</taxon>
        <taxon>Actinopterygii</taxon>
        <taxon>Neopterygii</taxon>
        <taxon>Teleostei</taxon>
        <taxon>Clupei</taxon>
        <taxon>Clupeiformes</taxon>
        <taxon>Clupeoidei</taxon>
        <taxon>Clupeidae</taxon>
        <taxon>Clupea</taxon>
    </lineage>
</organism>
<evidence type="ECO:0000256" key="1">
    <source>
        <dbReference type="ARBA" id="ARBA00008535"/>
    </source>
</evidence>
<dbReference type="InterPro" id="IPR027417">
    <property type="entry name" value="P-loop_NTPase"/>
</dbReference>
<evidence type="ECO:0000256" key="4">
    <source>
        <dbReference type="SAM" id="Coils"/>
    </source>
</evidence>
<dbReference type="KEGG" id="char:116219135"/>
<dbReference type="SUPFAM" id="SSF52540">
    <property type="entry name" value="P-loop containing nucleoside triphosphate hydrolases"/>
    <property type="match status" value="1"/>
</dbReference>
<feature type="coiled-coil region" evidence="4">
    <location>
        <begin position="199"/>
        <end position="226"/>
    </location>
</feature>
<dbReference type="PROSITE" id="PS51720">
    <property type="entry name" value="G_AIG1"/>
    <property type="match status" value="1"/>
</dbReference>
<dbReference type="GO" id="GO:0005525">
    <property type="term" value="F:GTP binding"/>
    <property type="evidence" value="ECO:0007669"/>
    <property type="project" value="UniProtKB-KW"/>
</dbReference>
<protein>
    <submittedName>
        <fullName evidence="7">GTPase IMAP family member 8-like</fullName>
    </submittedName>
</protein>
<keyword evidence="6" id="KW-1185">Reference proteome</keyword>
<dbReference type="PANTHER" id="PTHR10903">
    <property type="entry name" value="GTPASE, IMAP FAMILY MEMBER-RELATED"/>
    <property type="match status" value="1"/>
</dbReference>
<dbReference type="AlphaFoldDB" id="A0A6P8F482"/>
<dbReference type="OrthoDB" id="9982588at2759"/>
<dbReference type="Proteomes" id="UP000515152">
    <property type="component" value="Chromosome 3"/>
</dbReference>
<sequence>MAVVGEDVCVGERCIVLVGNRGAGKSSAGNTILGKEVFDSRRTTQCVKRQGDVAGRQVTVVEAPGWWRNYPLEETPRLTKEQLELSVSVCLPGPDTFLLVIRLDSRFTETQQRTTEEHLSLLGERVWRHTIVLFISGNRPGDTSIEQHLREEKALACLVKKCGNRYHILNSRRRDDTTQVTELLEKIDHMVMGNNGCHYEADTERLQQLEQKRRETSDQRTDIIETVKQQRAFLRTLKGDLINHISVC</sequence>
<keyword evidence="4" id="KW-0175">Coiled coil</keyword>
<evidence type="ECO:0000313" key="6">
    <source>
        <dbReference type="Proteomes" id="UP000515152"/>
    </source>
</evidence>
<accession>A0A6P8F482</accession>
<dbReference type="Pfam" id="PF04548">
    <property type="entry name" value="AIG1"/>
    <property type="match status" value="1"/>
</dbReference>
<dbReference type="FunFam" id="3.40.50.300:FF:001809">
    <property type="entry name" value="Si:ch1073-365p7.2"/>
    <property type="match status" value="1"/>
</dbReference>
<dbReference type="PANTHER" id="PTHR10903:SF107">
    <property type="entry name" value="GTPASE IMAP FAMILY MEMBER 4-LIKE-RELATED"/>
    <property type="match status" value="1"/>
</dbReference>
<reference evidence="7" key="1">
    <citation type="submission" date="2025-08" db="UniProtKB">
        <authorList>
            <consortium name="RefSeq"/>
        </authorList>
    </citation>
    <scope>IDENTIFICATION</scope>
</reference>
<name>A0A6P8F482_CLUHA</name>
<dbReference type="Gene3D" id="3.40.50.300">
    <property type="entry name" value="P-loop containing nucleotide triphosphate hydrolases"/>
    <property type="match status" value="1"/>
</dbReference>
<dbReference type="GeneID" id="116219135"/>
<dbReference type="InterPro" id="IPR006703">
    <property type="entry name" value="G_AIG1"/>
</dbReference>
<keyword evidence="2" id="KW-0547">Nucleotide-binding</keyword>
<evidence type="ECO:0000256" key="2">
    <source>
        <dbReference type="ARBA" id="ARBA00022741"/>
    </source>
</evidence>
<feature type="domain" description="AIG1-type G" evidence="5">
    <location>
        <begin position="10"/>
        <end position="208"/>
    </location>
</feature>